<reference evidence="1 2" key="1">
    <citation type="submission" date="2017-05" db="EMBL/GenBank/DDBJ databases">
        <authorList>
            <person name="Varghese N."/>
            <person name="Submissions S."/>
        </authorList>
    </citation>
    <scope>NUCLEOTIDE SEQUENCE [LARGE SCALE GENOMIC DNA]</scope>
    <source>
        <strain evidence="1 2">DSM 29734</strain>
    </source>
</reference>
<proteinExistence type="predicted"/>
<accession>A0ABY1NIM0</accession>
<comment type="caution">
    <text evidence="1">The sequence shown here is derived from an EMBL/GenBank/DDBJ whole genome shotgun (WGS) entry which is preliminary data.</text>
</comment>
<evidence type="ECO:0000313" key="1">
    <source>
        <dbReference type="EMBL" id="SMP10125.1"/>
    </source>
</evidence>
<organism evidence="1 2">
    <name type="scientific">Shimia sagamensis</name>
    <dbReference type="NCBI Taxonomy" id="1566352"/>
    <lineage>
        <taxon>Bacteria</taxon>
        <taxon>Pseudomonadati</taxon>
        <taxon>Pseudomonadota</taxon>
        <taxon>Alphaproteobacteria</taxon>
        <taxon>Rhodobacterales</taxon>
        <taxon>Roseobacteraceae</taxon>
    </lineage>
</organism>
<evidence type="ECO:0008006" key="3">
    <source>
        <dbReference type="Google" id="ProtNLM"/>
    </source>
</evidence>
<protein>
    <recommendedName>
        <fullName evidence="3">DUF883 domain-containing protein</fullName>
    </recommendedName>
</protein>
<dbReference type="Proteomes" id="UP001157961">
    <property type="component" value="Unassembled WGS sequence"/>
</dbReference>
<name>A0ABY1NIM0_9RHOB</name>
<dbReference type="RefSeq" id="WP_283424843.1">
    <property type="nucleotide sequence ID" value="NZ_FXTY01000002.1"/>
</dbReference>
<keyword evidence="2" id="KW-1185">Reference proteome</keyword>
<sequence>MATKAELEAELAQLRAELARRDADVKSESPVEEITTARQALDAEGEDSTSFENDIKEILADLEELPHKQPLLFALGALTVGYLIGRMK</sequence>
<evidence type="ECO:0000313" key="2">
    <source>
        <dbReference type="Proteomes" id="UP001157961"/>
    </source>
</evidence>
<gene>
    <name evidence="1" type="ORF">SAMN06265373_10278</name>
</gene>
<dbReference type="EMBL" id="FXTY01000002">
    <property type="protein sequence ID" value="SMP10125.1"/>
    <property type="molecule type" value="Genomic_DNA"/>
</dbReference>